<evidence type="ECO:0000313" key="2">
    <source>
        <dbReference type="EMBL" id="KAG8170880.1"/>
    </source>
</evidence>
<feature type="non-terminal residue" evidence="2">
    <location>
        <position position="64"/>
    </location>
</feature>
<keyword evidence="3" id="KW-1185">Reference proteome</keyword>
<feature type="chain" id="PRO_5043720011" evidence="1">
    <location>
        <begin position="20"/>
        <end position="64"/>
    </location>
</feature>
<evidence type="ECO:0000256" key="1">
    <source>
        <dbReference type="SAM" id="SignalP"/>
    </source>
</evidence>
<sequence>MLSLIGILSVAIYCDVVLGSWATPGTVLTDGNVRRCYDEMEKDSDISHLLLDTTSAENISRFCG</sequence>
<dbReference type="EMBL" id="JAFNEN010004724">
    <property type="protein sequence ID" value="KAG8170880.1"/>
    <property type="molecule type" value="Genomic_DNA"/>
</dbReference>
<organism evidence="2 3">
    <name type="scientific">Oedothorax gibbosus</name>
    <dbReference type="NCBI Taxonomy" id="931172"/>
    <lineage>
        <taxon>Eukaryota</taxon>
        <taxon>Metazoa</taxon>
        <taxon>Ecdysozoa</taxon>
        <taxon>Arthropoda</taxon>
        <taxon>Chelicerata</taxon>
        <taxon>Arachnida</taxon>
        <taxon>Araneae</taxon>
        <taxon>Araneomorphae</taxon>
        <taxon>Entelegynae</taxon>
        <taxon>Araneoidea</taxon>
        <taxon>Linyphiidae</taxon>
        <taxon>Erigoninae</taxon>
        <taxon>Oedothorax</taxon>
    </lineage>
</organism>
<evidence type="ECO:0000313" key="3">
    <source>
        <dbReference type="Proteomes" id="UP000827092"/>
    </source>
</evidence>
<proteinExistence type="predicted"/>
<protein>
    <submittedName>
        <fullName evidence="2">Uncharacterized protein</fullName>
    </submittedName>
</protein>
<dbReference type="AlphaFoldDB" id="A0AAV6TGC2"/>
<accession>A0AAV6TGC2</accession>
<dbReference type="Proteomes" id="UP000827092">
    <property type="component" value="Unassembled WGS sequence"/>
</dbReference>
<gene>
    <name evidence="2" type="ORF">JTE90_026207</name>
</gene>
<feature type="signal peptide" evidence="1">
    <location>
        <begin position="1"/>
        <end position="19"/>
    </location>
</feature>
<comment type="caution">
    <text evidence="2">The sequence shown here is derived from an EMBL/GenBank/DDBJ whole genome shotgun (WGS) entry which is preliminary data.</text>
</comment>
<name>A0AAV6TGC2_9ARAC</name>
<reference evidence="2 3" key="1">
    <citation type="journal article" date="2022" name="Nat. Ecol. Evol.">
        <title>A masculinizing supergene underlies an exaggerated male reproductive morph in a spider.</title>
        <authorList>
            <person name="Hendrickx F."/>
            <person name="De Corte Z."/>
            <person name="Sonet G."/>
            <person name="Van Belleghem S.M."/>
            <person name="Kostlbacher S."/>
            <person name="Vangestel C."/>
        </authorList>
    </citation>
    <scope>NUCLEOTIDE SEQUENCE [LARGE SCALE GENOMIC DNA]</scope>
    <source>
        <strain evidence="2">W744_W776</strain>
    </source>
</reference>
<keyword evidence="1" id="KW-0732">Signal</keyword>